<sequence>MNRKLRSVRGVLDAFWPHALSSLFQGWRILAASSTRNSERIIPNSCAWLTTG</sequence>
<dbReference type="Proteomes" id="UP001295794">
    <property type="component" value="Unassembled WGS sequence"/>
</dbReference>
<proteinExistence type="predicted"/>
<evidence type="ECO:0000313" key="2">
    <source>
        <dbReference type="Proteomes" id="UP001295794"/>
    </source>
</evidence>
<reference evidence="1" key="1">
    <citation type="submission" date="2023-11" db="EMBL/GenBank/DDBJ databases">
        <authorList>
            <person name="De Vega J J."/>
            <person name="De Vega J J."/>
        </authorList>
    </citation>
    <scope>NUCLEOTIDE SEQUENCE</scope>
</reference>
<dbReference type="EMBL" id="CAVNYO010000109">
    <property type="protein sequence ID" value="CAK5266565.1"/>
    <property type="molecule type" value="Genomic_DNA"/>
</dbReference>
<comment type="caution">
    <text evidence="1">The sequence shown here is derived from an EMBL/GenBank/DDBJ whole genome shotgun (WGS) entry which is preliminary data.</text>
</comment>
<accession>A0AAD2H0Q8</accession>
<name>A0AAD2H0Q8_9AGAR</name>
<protein>
    <submittedName>
        <fullName evidence="1">Uncharacterized protein</fullName>
    </submittedName>
</protein>
<dbReference type="AlphaFoldDB" id="A0AAD2H0Q8"/>
<keyword evidence="2" id="KW-1185">Reference proteome</keyword>
<gene>
    <name evidence="1" type="ORF">MYCIT1_LOCUS8403</name>
</gene>
<evidence type="ECO:0000313" key="1">
    <source>
        <dbReference type="EMBL" id="CAK5266565.1"/>
    </source>
</evidence>
<organism evidence="1 2">
    <name type="scientific">Mycena citricolor</name>
    <dbReference type="NCBI Taxonomy" id="2018698"/>
    <lineage>
        <taxon>Eukaryota</taxon>
        <taxon>Fungi</taxon>
        <taxon>Dikarya</taxon>
        <taxon>Basidiomycota</taxon>
        <taxon>Agaricomycotina</taxon>
        <taxon>Agaricomycetes</taxon>
        <taxon>Agaricomycetidae</taxon>
        <taxon>Agaricales</taxon>
        <taxon>Marasmiineae</taxon>
        <taxon>Mycenaceae</taxon>
        <taxon>Mycena</taxon>
    </lineage>
</organism>